<dbReference type="EMBL" id="JAABOQ010000005">
    <property type="protein sequence ID" value="NER18277.1"/>
    <property type="molecule type" value="Genomic_DNA"/>
</dbReference>
<dbReference type="AlphaFoldDB" id="A0A6M0CRZ2"/>
<feature type="domain" description="HTH luxR-type" evidence="6">
    <location>
        <begin position="142"/>
        <end position="207"/>
    </location>
</feature>
<organism evidence="8 9">
    <name type="scientific">Spongiivirga citrea</name>
    <dbReference type="NCBI Taxonomy" id="1481457"/>
    <lineage>
        <taxon>Bacteria</taxon>
        <taxon>Pseudomonadati</taxon>
        <taxon>Bacteroidota</taxon>
        <taxon>Flavobacteriia</taxon>
        <taxon>Flavobacteriales</taxon>
        <taxon>Flavobacteriaceae</taxon>
        <taxon>Spongiivirga</taxon>
    </lineage>
</organism>
<evidence type="ECO:0000259" key="6">
    <source>
        <dbReference type="PROSITE" id="PS50043"/>
    </source>
</evidence>
<dbReference type="SMART" id="SM00421">
    <property type="entry name" value="HTH_LUXR"/>
    <property type="match status" value="1"/>
</dbReference>
<name>A0A6M0CRZ2_9FLAO</name>
<sequence length="209" mass="23653">MIKVVIADSHPIIQFAIEHLFRSSSEINIVAQVSNTTQLFEFLERETAHLVLLEMDIPEVNGITALRKMKKEHPDVKTIMFSGQPEDVYAISALKAGAAGYLSKTVDPKIISEAILKIAKGGIYISNELAQRLAFDESTNRPRRFFRRLSTREVEVLKLMSTGKRNKHIAEELGLNEKTVSTYKARLMRKLNVDNLVDLLQQAKALELY</sequence>
<evidence type="ECO:0000256" key="2">
    <source>
        <dbReference type="ARBA" id="ARBA00023015"/>
    </source>
</evidence>
<proteinExistence type="predicted"/>
<dbReference type="PANTHER" id="PTHR43214:SF41">
    <property type="entry name" value="NITRATE_NITRITE RESPONSE REGULATOR PROTEIN NARP"/>
    <property type="match status" value="1"/>
</dbReference>
<dbReference type="PROSITE" id="PS00622">
    <property type="entry name" value="HTH_LUXR_1"/>
    <property type="match status" value="1"/>
</dbReference>
<dbReference type="Pfam" id="PF00072">
    <property type="entry name" value="Response_reg"/>
    <property type="match status" value="1"/>
</dbReference>
<evidence type="ECO:0000313" key="8">
    <source>
        <dbReference type="EMBL" id="NER18277.1"/>
    </source>
</evidence>
<dbReference type="Proteomes" id="UP000474296">
    <property type="component" value="Unassembled WGS sequence"/>
</dbReference>
<dbReference type="RefSeq" id="WP_164032952.1">
    <property type="nucleotide sequence ID" value="NZ_JAABOQ010000005.1"/>
</dbReference>
<accession>A0A6M0CRZ2</accession>
<evidence type="ECO:0000256" key="5">
    <source>
        <dbReference type="PROSITE-ProRule" id="PRU00169"/>
    </source>
</evidence>
<comment type="caution">
    <text evidence="8">The sequence shown here is derived from an EMBL/GenBank/DDBJ whole genome shotgun (WGS) entry which is preliminary data.</text>
</comment>
<dbReference type="GO" id="GO:0000160">
    <property type="term" value="P:phosphorelay signal transduction system"/>
    <property type="evidence" value="ECO:0007669"/>
    <property type="project" value="InterPro"/>
</dbReference>
<gene>
    <name evidence="8" type="ORF">GWK10_13720</name>
</gene>
<evidence type="ECO:0000256" key="4">
    <source>
        <dbReference type="ARBA" id="ARBA00023163"/>
    </source>
</evidence>
<dbReference type="SMART" id="SM00448">
    <property type="entry name" value="REC"/>
    <property type="match status" value="1"/>
</dbReference>
<dbReference type="PROSITE" id="PS50110">
    <property type="entry name" value="RESPONSE_REGULATORY"/>
    <property type="match status" value="1"/>
</dbReference>
<protein>
    <submittedName>
        <fullName evidence="8">Response regulator</fullName>
    </submittedName>
</protein>
<dbReference type="CDD" id="cd06170">
    <property type="entry name" value="LuxR_C_like"/>
    <property type="match status" value="1"/>
</dbReference>
<keyword evidence="4" id="KW-0804">Transcription</keyword>
<dbReference type="PRINTS" id="PR00038">
    <property type="entry name" value="HTHLUXR"/>
</dbReference>
<dbReference type="PROSITE" id="PS50043">
    <property type="entry name" value="HTH_LUXR_2"/>
    <property type="match status" value="1"/>
</dbReference>
<dbReference type="InterPro" id="IPR000792">
    <property type="entry name" value="Tscrpt_reg_LuxR_C"/>
</dbReference>
<dbReference type="CDD" id="cd17535">
    <property type="entry name" value="REC_NarL-like"/>
    <property type="match status" value="1"/>
</dbReference>
<evidence type="ECO:0000313" key="9">
    <source>
        <dbReference type="Proteomes" id="UP000474296"/>
    </source>
</evidence>
<dbReference type="GO" id="GO:0006355">
    <property type="term" value="P:regulation of DNA-templated transcription"/>
    <property type="evidence" value="ECO:0007669"/>
    <property type="project" value="InterPro"/>
</dbReference>
<dbReference type="GO" id="GO:0003677">
    <property type="term" value="F:DNA binding"/>
    <property type="evidence" value="ECO:0007669"/>
    <property type="project" value="UniProtKB-KW"/>
</dbReference>
<reference evidence="8 9" key="1">
    <citation type="submission" date="2020-01" db="EMBL/GenBank/DDBJ databases">
        <title>Spongiivirga citrea KCTC 32990T.</title>
        <authorList>
            <person name="Wang G."/>
        </authorList>
    </citation>
    <scope>NUCLEOTIDE SEQUENCE [LARGE SCALE GENOMIC DNA]</scope>
    <source>
        <strain evidence="8 9">KCTC 32990</strain>
    </source>
</reference>
<evidence type="ECO:0000259" key="7">
    <source>
        <dbReference type="PROSITE" id="PS50110"/>
    </source>
</evidence>
<evidence type="ECO:0000256" key="3">
    <source>
        <dbReference type="ARBA" id="ARBA00023125"/>
    </source>
</evidence>
<comment type="caution">
    <text evidence="5">Lacks conserved residue(s) required for the propagation of feature annotation.</text>
</comment>
<dbReference type="InterPro" id="IPR001789">
    <property type="entry name" value="Sig_transdc_resp-reg_receiver"/>
</dbReference>
<keyword evidence="3" id="KW-0238">DNA-binding</keyword>
<keyword evidence="9" id="KW-1185">Reference proteome</keyword>
<dbReference type="InterPro" id="IPR039420">
    <property type="entry name" value="WalR-like"/>
</dbReference>
<dbReference type="InterPro" id="IPR016032">
    <property type="entry name" value="Sig_transdc_resp-reg_C-effctor"/>
</dbReference>
<dbReference type="InterPro" id="IPR011006">
    <property type="entry name" value="CheY-like_superfamily"/>
</dbReference>
<keyword evidence="1" id="KW-0597">Phosphoprotein</keyword>
<feature type="domain" description="Response regulatory" evidence="7">
    <location>
        <begin position="3"/>
        <end position="119"/>
    </location>
</feature>
<dbReference type="Pfam" id="PF00196">
    <property type="entry name" value="GerE"/>
    <property type="match status" value="1"/>
</dbReference>
<dbReference type="Gene3D" id="3.40.50.2300">
    <property type="match status" value="1"/>
</dbReference>
<dbReference type="InterPro" id="IPR058245">
    <property type="entry name" value="NreC/VraR/RcsB-like_REC"/>
</dbReference>
<evidence type="ECO:0000256" key="1">
    <source>
        <dbReference type="ARBA" id="ARBA00022553"/>
    </source>
</evidence>
<dbReference type="SUPFAM" id="SSF46894">
    <property type="entry name" value="C-terminal effector domain of the bipartite response regulators"/>
    <property type="match status" value="1"/>
</dbReference>
<dbReference type="SUPFAM" id="SSF52172">
    <property type="entry name" value="CheY-like"/>
    <property type="match status" value="1"/>
</dbReference>
<dbReference type="PANTHER" id="PTHR43214">
    <property type="entry name" value="TWO-COMPONENT RESPONSE REGULATOR"/>
    <property type="match status" value="1"/>
</dbReference>
<keyword evidence="2" id="KW-0805">Transcription regulation</keyword>